<proteinExistence type="inferred from homology"/>
<protein>
    <submittedName>
        <fullName evidence="17">Cytochrome P450 2F3</fullName>
    </submittedName>
</protein>
<evidence type="ECO:0000313" key="17">
    <source>
        <dbReference type="EMBL" id="GBM84823.1"/>
    </source>
</evidence>
<evidence type="ECO:0000256" key="11">
    <source>
        <dbReference type="ARBA" id="ARBA00023004"/>
    </source>
</evidence>
<dbReference type="GO" id="GO:0016712">
    <property type="term" value="F:oxidoreductase activity, acting on paired donors, with incorporation or reduction of molecular oxygen, reduced flavin or flavoprotein as one donor, and incorporation of one atom of oxygen"/>
    <property type="evidence" value="ECO:0007669"/>
    <property type="project" value="TreeGrafter"/>
</dbReference>
<dbReference type="PANTHER" id="PTHR24300:SF403">
    <property type="entry name" value="CYTOCHROME P450 306A1"/>
    <property type="match status" value="1"/>
</dbReference>
<keyword evidence="10 15" id="KW-0560">Oxidoreductase</keyword>
<comment type="caution">
    <text evidence="17">The sequence shown here is derived from an EMBL/GenBank/DDBJ whole genome shotgun (WGS) entry which is preliminary data.</text>
</comment>
<keyword evidence="16" id="KW-1133">Transmembrane helix</keyword>
<comment type="subcellular location">
    <subcellularLocation>
        <location evidence="4">Endoplasmic reticulum membrane</location>
        <topology evidence="4">Peripheral membrane protein</topology>
    </subcellularLocation>
    <subcellularLocation>
        <location evidence="3">Microsome membrane</location>
        <topology evidence="3">Peripheral membrane protein</topology>
    </subcellularLocation>
</comment>
<dbReference type="Pfam" id="PF00067">
    <property type="entry name" value="p450"/>
    <property type="match status" value="1"/>
</dbReference>
<evidence type="ECO:0000256" key="15">
    <source>
        <dbReference type="RuleBase" id="RU000461"/>
    </source>
</evidence>
<comment type="function">
    <text evidence="2">May be involved in the metabolism of insect hormones and in the breakdown of synthetic insecticides.</text>
</comment>
<dbReference type="GO" id="GO:0006082">
    <property type="term" value="P:organic acid metabolic process"/>
    <property type="evidence" value="ECO:0007669"/>
    <property type="project" value="TreeGrafter"/>
</dbReference>
<evidence type="ECO:0000256" key="4">
    <source>
        <dbReference type="ARBA" id="ARBA00004406"/>
    </source>
</evidence>
<keyword evidence="18" id="KW-1185">Reference proteome</keyword>
<keyword evidence="7 14" id="KW-0479">Metal-binding</keyword>
<name>A0A4Y2J3Q8_ARAVE</name>
<organism evidence="17 18">
    <name type="scientific">Araneus ventricosus</name>
    <name type="common">Orbweaver spider</name>
    <name type="synonym">Epeira ventricosa</name>
    <dbReference type="NCBI Taxonomy" id="182803"/>
    <lineage>
        <taxon>Eukaryota</taxon>
        <taxon>Metazoa</taxon>
        <taxon>Ecdysozoa</taxon>
        <taxon>Arthropoda</taxon>
        <taxon>Chelicerata</taxon>
        <taxon>Arachnida</taxon>
        <taxon>Araneae</taxon>
        <taxon>Araneomorphae</taxon>
        <taxon>Entelegynae</taxon>
        <taxon>Araneoidea</taxon>
        <taxon>Araneidae</taxon>
        <taxon>Araneus</taxon>
    </lineage>
</organism>
<evidence type="ECO:0000256" key="1">
    <source>
        <dbReference type="ARBA" id="ARBA00001971"/>
    </source>
</evidence>
<evidence type="ECO:0000313" key="18">
    <source>
        <dbReference type="Proteomes" id="UP000499080"/>
    </source>
</evidence>
<keyword evidence="11 14" id="KW-0408">Iron</keyword>
<comment type="similarity">
    <text evidence="5 15">Belongs to the cytochrome P450 family.</text>
</comment>
<keyword evidence="13 16" id="KW-0472">Membrane</keyword>
<dbReference type="GO" id="GO:0006805">
    <property type="term" value="P:xenobiotic metabolic process"/>
    <property type="evidence" value="ECO:0007669"/>
    <property type="project" value="TreeGrafter"/>
</dbReference>
<dbReference type="PANTHER" id="PTHR24300">
    <property type="entry name" value="CYTOCHROME P450 508A4-RELATED"/>
    <property type="match status" value="1"/>
</dbReference>
<evidence type="ECO:0000256" key="6">
    <source>
        <dbReference type="ARBA" id="ARBA00022617"/>
    </source>
</evidence>
<feature type="transmembrane region" description="Helical" evidence="16">
    <location>
        <begin position="6"/>
        <end position="25"/>
    </location>
</feature>
<evidence type="ECO:0000256" key="9">
    <source>
        <dbReference type="ARBA" id="ARBA00022848"/>
    </source>
</evidence>
<evidence type="ECO:0000256" key="10">
    <source>
        <dbReference type="ARBA" id="ARBA00023002"/>
    </source>
</evidence>
<dbReference type="InterPro" id="IPR002401">
    <property type="entry name" value="Cyt_P450_E_grp-I"/>
</dbReference>
<evidence type="ECO:0000256" key="14">
    <source>
        <dbReference type="PIRSR" id="PIRSR602401-1"/>
    </source>
</evidence>
<dbReference type="Gene3D" id="1.10.630.10">
    <property type="entry name" value="Cytochrome P450"/>
    <property type="match status" value="1"/>
</dbReference>
<dbReference type="EMBL" id="BGPR01003190">
    <property type="protein sequence ID" value="GBM84823.1"/>
    <property type="molecule type" value="Genomic_DNA"/>
</dbReference>
<dbReference type="InterPro" id="IPR017972">
    <property type="entry name" value="Cyt_P450_CS"/>
</dbReference>
<dbReference type="SUPFAM" id="SSF48264">
    <property type="entry name" value="Cytochrome P450"/>
    <property type="match status" value="1"/>
</dbReference>
<feature type="binding site" description="axial binding residue" evidence="14">
    <location>
        <position position="443"/>
    </location>
    <ligand>
        <name>heme</name>
        <dbReference type="ChEBI" id="CHEBI:30413"/>
    </ligand>
    <ligandPart>
        <name>Fe</name>
        <dbReference type="ChEBI" id="CHEBI:18248"/>
    </ligandPart>
</feature>
<evidence type="ECO:0000256" key="5">
    <source>
        <dbReference type="ARBA" id="ARBA00010617"/>
    </source>
</evidence>
<keyword evidence="9" id="KW-0492">Microsome</keyword>
<dbReference type="GO" id="GO:0005789">
    <property type="term" value="C:endoplasmic reticulum membrane"/>
    <property type="evidence" value="ECO:0007669"/>
    <property type="project" value="UniProtKB-SubCell"/>
</dbReference>
<evidence type="ECO:0000256" key="3">
    <source>
        <dbReference type="ARBA" id="ARBA00004174"/>
    </source>
</evidence>
<evidence type="ECO:0000256" key="2">
    <source>
        <dbReference type="ARBA" id="ARBA00003690"/>
    </source>
</evidence>
<keyword evidence="12 15" id="KW-0503">Monooxygenase</keyword>
<evidence type="ECO:0000256" key="16">
    <source>
        <dbReference type="SAM" id="Phobius"/>
    </source>
</evidence>
<evidence type="ECO:0000256" key="13">
    <source>
        <dbReference type="ARBA" id="ARBA00023136"/>
    </source>
</evidence>
<gene>
    <name evidence="17" type="primary">CYP2F3</name>
    <name evidence="17" type="ORF">AVEN_189675_1</name>
</gene>
<dbReference type="InterPro" id="IPR050182">
    <property type="entry name" value="Cytochrome_P450_fam2"/>
</dbReference>
<dbReference type="PRINTS" id="PR00385">
    <property type="entry name" value="P450"/>
</dbReference>
<dbReference type="GO" id="GO:0005506">
    <property type="term" value="F:iron ion binding"/>
    <property type="evidence" value="ECO:0007669"/>
    <property type="project" value="InterPro"/>
</dbReference>
<dbReference type="AlphaFoldDB" id="A0A4Y2J3Q8"/>
<evidence type="ECO:0000256" key="12">
    <source>
        <dbReference type="ARBA" id="ARBA00023033"/>
    </source>
</evidence>
<accession>A0A4Y2J3Q8</accession>
<reference evidence="17 18" key="1">
    <citation type="journal article" date="2019" name="Sci. Rep.">
        <title>Orb-weaving spider Araneus ventricosus genome elucidates the spidroin gene catalogue.</title>
        <authorList>
            <person name="Kono N."/>
            <person name="Nakamura H."/>
            <person name="Ohtoshi R."/>
            <person name="Moran D.A.P."/>
            <person name="Shinohara A."/>
            <person name="Yoshida Y."/>
            <person name="Fujiwara M."/>
            <person name="Mori M."/>
            <person name="Tomita M."/>
            <person name="Arakawa K."/>
        </authorList>
    </citation>
    <scope>NUCLEOTIDE SEQUENCE [LARGE SCALE GENOMIC DNA]</scope>
</reference>
<keyword evidence="8" id="KW-0256">Endoplasmic reticulum</keyword>
<dbReference type="FunFam" id="1.10.630.10:FF:000238">
    <property type="entry name" value="Cytochrome P450 2A6"/>
    <property type="match status" value="1"/>
</dbReference>
<sequence length="482" mass="55109">MALDQYLSVPLLITTVTFFITFWIVQLWNKNRKIPPGPWGLPFLGYYPFIPSEEPFKHFTELSKKYGKIYSFRTLGGRLVIVLNGTKMVKDVIVNRAEEFIGRPHGDTTLTWVSEVGILQDEGDSWKDQRKFFLQTAKGLGFGKLEMEGKIHDEIKGMLETLRKECRNGQDVNLQSHAAYVTNSIISQILFSKKFTSDEFHRKYEKEFLACVKVFVGKKHIVIGNMLKLLLTFSPSMRRANKGRGILQKCVDGIVTDHLTRFDPTHPKDYIDHFLLQRRDLLKNGSEGSFTVKRLEANCLNLFMEGTETVSFTANHLLTQLSKYLEAQKKIQQELDGIVGKERLPSWADRVKLPYLEATIQELYRLATPFNLSTMYSNFKETAIEKYTIPERSSIIFNLDPGNFDPEIFPNPHKFDPTRFLSADGKKMKQEGPFPFGIGKRACAGESLAHMEVFLIIASVVQNFTVYPGGGLEMLKLVPRNL</sequence>
<evidence type="ECO:0000256" key="8">
    <source>
        <dbReference type="ARBA" id="ARBA00022824"/>
    </source>
</evidence>
<dbReference type="PROSITE" id="PS00086">
    <property type="entry name" value="CYTOCHROME_P450"/>
    <property type="match status" value="1"/>
</dbReference>
<keyword evidence="6 14" id="KW-0349">Heme</keyword>
<dbReference type="InterPro" id="IPR036396">
    <property type="entry name" value="Cyt_P450_sf"/>
</dbReference>
<evidence type="ECO:0000256" key="7">
    <source>
        <dbReference type="ARBA" id="ARBA00022723"/>
    </source>
</evidence>
<comment type="cofactor">
    <cofactor evidence="1 14">
        <name>heme</name>
        <dbReference type="ChEBI" id="CHEBI:30413"/>
    </cofactor>
</comment>
<keyword evidence="16" id="KW-0812">Transmembrane</keyword>
<dbReference type="Proteomes" id="UP000499080">
    <property type="component" value="Unassembled WGS sequence"/>
</dbReference>
<dbReference type="PRINTS" id="PR00463">
    <property type="entry name" value="EP450I"/>
</dbReference>
<dbReference type="OrthoDB" id="3934656at2759"/>
<dbReference type="InterPro" id="IPR001128">
    <property type="entry name" value="Cyt_P450"/>
</dbReference>
<dbReference type="GO" id="GO:0008395">
    <property type="term" value="F:steroid hydroxylase activity"/>
    <property type="evidence" value="ECO:0007669"/>
    <property type="project" value="TreeGrafter"/>
</dbReference>
<dbReference type="GO" id="GO:0020037">
    <property type="term" value="F:heme binding"/>
    <property type="evidence" value="ECO:0007669"/>
    <property type="project" value="InterPro"/>
</dbReference>